<dbReference type="SUPFAM" id="SSF48403">
    <property type="entry name" value="Ankyrin repeat"/>
    <property type="match status" value="1"/>
</dbReference>
<dbReference type="InterPro" id="IPR002110">
    <property type="entry name" value="Ankyrin_rpt"/>
</dbReference>
<gene>
    <name evidence="6" type="ORF">FGU71_02810</name>
</gene>
<feature type="region of interest" description="Disordered" evidence="4">
    <location>
        <begin position="193"/>
        <end position="213"/>
    </location>
</feature>
<sequence>MVAITSAHTRAIAAALIAGLIAAAAFSPAAAQLYSPGYQFLQAVEESDGDKATEMLNEPGAGKTLINTRDITTGDTGLHVVTRRRDALWIRFLIQRGANPNIRNNAGEAPIQIATRLGMIDGVEELIKGGAQVSVADRQGETPLIAAVHQRNHQLVAQLLEKGADPDRNDNSGRSARDYVELMNQNTLLMLELEKADKDRSEKGTQKQYGPSF</sequence>
<evidence type="ECO:0000313" key="7">
    <source>
        <dbReference type="Proteomes" id="UP000316343"/>
    </source>
</evidence>
<organism evidence="6 7">
    <name type="scientific">Erythrobacter insulae</name>
    <dbReference type="NCBI Taxonomy" id="2584124"/>
    <lineage>
        <taxon>Bacteria</taxon>
        <taxon>Pseudomonadati</taxon>
        <taxon>Pseudomonadota</taxon>
        <taxon>Alphaproteobacteria</taxon>
        <taxon>Sphingomonadales</taxon>
        <taxon>Erythrobacteraceae</taxon>
        <taxon>Erythrobacter/Porphyrobacter group</taxon>
        <taxon>Erythrobacter</taxon>
    </lineage>
</organism>
<feature type="compositionally biased region" description="Basic and acidic residues" evidence="4">
    <location>
        <begin position="193"/>
        <end position="205"/>
    </location>
</feature>
<dbReference type="AlphaFoldDB" id="A0A547PF46"/>
<dbReference type="OrthoDB" id="7390289at2"/>
<feature type="chain" id="PRO_5022042833" evidence="5">
    <location>
        <begin position="32"/>
        <end position="213"/>
    </location>
</feature>
<dbReference type="SMART" id="SM00248">
    <property type="entry name" value="ANK"/>
    <property type="match status" value="3"/>
</dbReference>
<accession>A0A547PF46</accession>
<dbReference type="Proteomes" id="UP000316343">
    <property type="component" value="Unassembled WGS sequence"/>
</dbReference>
<comment type="caution">
    <text evidence="6">The sequence shown here is derived from an EMBL/GenBank/DDBJ whole genome shotgun (WGS) entry which is preliminary data.</text>
</comment>
<feature type="repeat" description="ANK" evidence="3">
    <location>
        <begin position="106"/>
        <end position="138"/>
    </location>
</feature>
<dbReference type="PANTHER" id="PTHR24171">
    <property type="entry name" value="ANKYRIN REPEAT DOMAIN-CONTAINING PROTEIN 39-RELATED"/>
    <property type="match status" value="1"/>
</dbReference>
<evidence type="ECO:0000256" key="5">
    <source>
        <dbReference type="SAM" id="SignalP"/>
    </source>
</evidence>
<protein>
    <submittedName>
        <fullName evidence="6">Ankyrin repeat domain-containing protein</fullName>
    </submittedName>
</protein>
<dbReference type="Pfam" id="PF12796">
    <property type="entry name" value="Ank_2"/>
    <property type="match status" value="1"/>
</dbReference>
<evidence type="ECO:0000256" key="3">
    <source>
        <dbReference type="PROSITE-ProRule" id="PRU00023"/>
    </source>
</evidence>
<keyword evidence="7" id="KW-1185">Reference proteome</keyword>
<dbReference type="Gene3D" id="1.25.40.20">
    <property type="entry name" value="Ankyrin repeat-containing domain"/>
    <property type="match status" value="1"/>
</dbReference>
<keyword evidence="5" id="KW-0732">Signal</keyword>
<dbReference type="PROSITE" id="PS50297">
    <property type="entry name" value="ANK_REP_REGION"/>
    <property type="match status" value="3"/>
</dbReference>
<evidence type="ECO:0000256" key="1">
    <source>
        <dbReference type="ARBA" id="ARBA00022737"/>
    </source>
</evidence>
<evidence type="ECO:0000256" key="2">
    <source>
        <dbReference type="ARBA" id="ARBA00023043"/>
    </source>
</evidence>
<dbReference type="EMBL" id="VHJK01000001">
    <property type="protein sequence ID" value="TRD12674.1"/>
    <property type="molecule type" value="Genomic_DNA"/>
</dbReference>
<reference evidence="6 7" key="1">
    <citation type="submission" date="2019-06" db="EMBL/GenBank/DDBJ databases">
        <title>Erythrobacter insulae sp. nov., isolated from a tidal flat.</title>
        <authorList>
            <person name="Yoon J.-H."/>
        </authorList>
    </citation>
    <scope>NUCLEOTIDE SEQUENCE [LARGE SCALE GENOMIC DNA]</scope>
    <source>
        <strain evidence="6 7">JBTF-M21</strain>
    </source>
</reference>
<feature type="signal peptide" evidence="5">
    <location>
        <begin position="1"/>
        <end position="31"/>
    </location>
</feature>
<dbReference type="PROSITE" id="PS50088">
    <property type="entry name" value="ANK_REPEAT"/>
    <property type="match status" value="3"/>
</dbReference>
<feature type="repeat" description="ANK" evidence="3">
    <location>
        <begin position="139"/>
        <end position="171"/>
    </location>
</feature>
<dbReference type="InterPro" id="IPR036770">
    <property type="entry name" value="Ankyrin_rpt-contain_sf"/>
</dbReference>
<proteinExistence type="predicted"/>
<keyword evidence="2 3" id="KW-0040">ANK repeat</keyword>
<feature type="repeat" description="ANK" evidence="3">
    <location>
        <begin position="73"/>
        <end position="105"/>
    </location>
</feature>
<name>A0A547PF46_9SPHN</name>
<keyword evidence="1" id="KW-0677">Repeat</keyword>
<evidence type="ECO:0000313" key="6">
    <source>
        <dbReference type="EMBL" id="TRD12674.1"/>
    </source>
</evidence>
<evidence type="ECO:0000256" key="4">
    <source>
        <dbReference type="SAM" id="MobiDB-lite"/>
    </source>
</evidence>